<feature type="transmembrane region" description="Helical" evidence="10">
    <location>
        <begin position="306"/>
        <end position="325"/>
    </location>
</feature>
<dbReference type="GO" id="GO:0006874">
    <property type="term" value="P:intracellular calcium ion homeostasis"/>
    <property type="evidence" value="ECO:0007669"/>
    <property type="project" value="TreeGrafter"/>
</dbReference>
<evidence type="ECO:0000256" key="8">
    <source>
        <dbReference type="ARBA" id="ARBA00023065"/>
    </source>
</evidence>
<dbReference type="Pfam" id="PF01699">
    <property type="entry name" value="Na_Ca_ex"/>
    <property type="match status" value="2"/>
</dbReference>
<evidence type="ECO:0000256" key="6">
    <source>
        <dbReference type="ARBA" id="ARBA00022837"/>
    </source>
</evidence>
<organism evidence="13 14">
    <name type="scientific">Rhizophagus clarus</name>
    <dbReference type="NCBI Taxonomy" id="94130"/>
    <lineage>
        <taxon>Eukaryota</taxon>
        <taxon>Fungi</taxon>
        <taxon>Fungi incertae sedis</taxon>
        <taxon>Mucoromycota</taxon>
        <taxon>Glomeromycotina</taxon>
        <taxon>Glomeromycetes</taxon>
        <taxon>Glomerales</taxon>
        <taxon>Glomeraceae</taxon>
        <taxon>Rhizophagus</taxon>
    </lineage>
</organism>
<feature type="domain" description="Sodium/calcium exchanger membrane region" evidence="12">
    <location>
        <begin position="82"/>
        <end position="251"/>
    </location>
</feature>
<dbReference type="OrthoDB" id="1699231at2759"/>
<evidence type="ECO:0000256" key="7">
    <source>
        <dbReference type="ARBA" id="ARBA00022989"/>
    </source>
</evidence>
<reference evidence="13" key="1">
    <citation type="submission" date="2019-10" db="EMBL/GenBank/DDBJ databases">
        <title>Conservation and host-specific expression of non-tandemly repeated heterogenous ribosome RNA gene in arbuscular mycorrhizal fungi.</title>
        <authorList>
            <person name="Maeda T."/>
            <person name="Kobayashi Y."/>
            <person name="Nakagawa T."/>
            <person name="Ezawa T."/>
            <person name="Yamaguchi K."/>
            <person name="Bino T."/>
            <person name="Nishimoto Y."/>
            <person name="Shigenobu S."/>
            <person name="Kawaguchi M."/>
        </authorList>
    </citation>
    <scope>NUCLEOTIDE SEQUENCE</scope>
    <source>
        <strain evidence="13">HR1</strain>
    </source>
</reference>
<dbReference type="InterPro" id="IPR004837">
    <property type="entry name" value="NaCa_Exmemb"/>
</dbReference>
<keyword evidence="6 10" id="KW-0106">Calcium</keyword>
<keyword evidence="3 10" id="KW-0813">Transport</keyword>
<dbReference type="Proteomes" id="UP000615446">
    <property type="component" value="Unassembled WGS sequence"/>
</dbReference>
<feature type="transmembrane region" description="Helical" evidence="10">
    <location>
        <begin position="188"/>
        <end position="211"/>
    </location>
</feature>
<feature type="transmembrane region" description="Helical" evidence="10">
    <location>
        <begin position="272"/>
        <end position="294"/>
    </location>
</feature>
<gene>
    <name evidence="13" type="ORF">RCL2_002719700</name>
</gene>
<dbReference type="PANTHER" id="PTHR31503">
    <property type="entry name" value="VACUOLAR CALCIUM ION TRANSPORTER"/>
    <property type="match status" value="1"/>
</dbReference>
<feature type="transmembrane region" description="Helical" evidence="10">
    <location>
        <begin position="402"/>
        <end position="422"/>
    </location>
</feature>
<feature type="transmembrane region" description="Helical" evidence="10">
    <location>
        <begin position="374"/>
        <end position="395"/>
    </location>
</feature>
<evidence type="ECO:0000313" key="14">
    <source>
        <dbReference type="Proteomes" id="UP000615446"/>
    </source>
</evidence>
<keyword evidence="5 10" id="KW-0812">Transmembrane</keyword>
<feature type="transmembrane region" description="Helical" evidence="10">
    <location>
        <begin position="346"/>
        <end position="368"/>
    </location>
</feature>
<evidence type="ECO:0000256" key="4">
    <source>
        <dbReference type="ARBA" id="ARBA00022568"/>
    </source>
</evidence>
<keyword evidence="10" id="KW-0926">Vacuole</keyword>
<name>A0A8H3M4T8_9GLOM</name>
<evidence type="ECO:0000256" key="10">
    <source>
        <dbReference type="RuleBase" id="RU365028"/>
    </source>
</evidence>
<evidence type="ECO:0000256" key="3">
    <source>
        <dbReference type="ARBA" id="ARBA00022448"/>
    </source>
</evidence>
<comment type="caution">
    <text evidence="10">Lacks conserved residue(s) required for the propagation of feature annotation.</text>
</comment>
<dbReference type="GO" id="GO:0000329">
    <property type="term" value="C:fungal-type vacuole membrane"/>
    <property type="evidence" value="ECO:0007669"/>
    <property type="project" value="TreeGrafter"/>
</dbReference>
<protein>
    <recommendedName>
        <fullName evidence="10">Vacuolar calcium ion transporter</fullName>
    </recommendedName>
</protein>
<evidence type="ECO:0000256" key="1">
    <source>
        <dbReference type="ARBA" id="ARBA00004127"/>
    </source>
</evidence>
<dbReference type="InterPro" id="IPR044880">
    <property type="entry name" value="NCX_ion-bd_dom_sf"/>
</dbReference>
<comment type="similarity">
    <text evidence="2 10">Belongs to the Ca(2+):cation antiporter (CaCA) (TC 2.A.19) family.</text>
</comment>
<feature type="region of interest" description="Disordered" evidence="11">
    <location>
        <begin position="443"/>
        <end position="462"/>
    </location>
</feature>
<comment type="function">
    <text evidence="10">Has a role in promoting intracellular calcium ion sequestration via the exchange of calcium ions for hydrogen ions across the vacuolar membrane. Involved also in manganese ion homeostasis via its uptake into the vacuole.</text>
</comment>
<dbReference type="PANTHER" id="PTHR31503:SF22">
    <property type="entry name" value="VACUOLAR CALCIUM ION TRANSPORTER"/>
    <property type="match status" value="1"/>
</dbReference>
<keyword evidence="8 10" id="KW-0406">Ion transport</keyword>
<feature type="transmembrane region" description="Helical" evidence="10">
    <location>
        <begin position="84"/>
        <end position="103"/>
    </location>
</feature>
<feature type="transmembrane region" description="Helical" evidence="10">
    <location>
        <begin position="231"/>
        <end position="251"/>
    </location>
</feature>
<dbReference type="AlphaFoldDB" id="A0A8H3M4T8"/>
<evidence type="ECO:0000256" key="9">
    <source>
        <dbReference type="ARBA" id="ARBA00023136"/>
    </source>
</evidence>
<evidence type="ECO:0000259" key="12">
    <source>
        <dbReference type="Pfam" id="PF01699"/>
    </source>
</evidence>
<dbReference type="InterPro" id="IPR004713">
    <property type="entry name" value="CaH_exchang"/>
</dbReference>
<comment type="subcellular location">
    <subcellularLocation>
        <location evidence="1">Endomembrane system</location>
        <topology evidence="1">Multi-pass membrane protein</topology>
    </subcellularLocation>
    <subcellularLocation>
        <location evidence="10">Vacuole membrane</location>
    </subcellularLocation>
</comment>
<proteinExistence type="inferred from homology"/>
<dbReference type="GO" id="GO:0015369">
    <property type="term" value="F:calcium:proton antiporter activity"/>
    <property type="evidence" value="ECO:0007669"/>
    <property type="project" value="UniProtKB-UniRule"/>
</dbReference>
<feature type="transmembrane region" description="Helical" evidence="10">
    <location>
        <begin position="141"/>
        <end position="167"/>
    </location>
</feature>
<feature type="transmembrane region" description="Helical" evidence="10">
    <location>
        <begin position="55"/>
        <end position="72"/>
    </location>
</feature>
<dbReference type="GO" id="GO:0012505">
    <property type="term" value="C:endomembrane system"/>
    <property type="evidence" value="ECO:0007669"/>
    <property type="project" value="UniProtKB-SubCell"/>
</dbReference>
<evidence type="ECO:0000256" key="5">
    <source>
        <dbReference type="ARBA" id="ARBA00022692"/>
    </source>
</evidence>
<keyword evidence="4 10" id="KW-0109">Calcium transport</keyword>
<sequence length="462" mass="51644">MNDSGHDDGINVGVNVEQPAEHGHRYRVFKERHLLHPKSWKEFTWSILKKGRKTNFFLIFLIPAIALPHSPLQKRFHELFYLNFIFNFLAIIPLSDMLTIGVEDLSAFLGPKYQAVLHAFSGNLVELVVESFVLIDGRYSIVQSAVLGSILCNITLILGIIFIVGSWPTSRRRDGSSTLHTEIEIGTFVDTSSSILALAFFALMIPAAFKIAASPFDTTENRLVNCNLQNISHATAIILMLVFIGLLVFQLKTHAHETVNVKEFDHHKIYNWLFDIFLIAISVTGIIVCSRTLVTSLEEIGDKFELSTEFVGMVLLPLCVISNFIDHYQAVAEATRDKLDTAISVILNKSVQMALLIAPILVSVGWIFNKPLTLDFNILEISVLGCAVLIVNYLVADNKVHWLEGYMLIASYFLMAIAFFYFPSVHDEPPLFDCNPLSRNLNQSHTSEVPTNGAGINSTYGV</sequence>
<keyword evidence="7 10" id="KW-1133">Transmembrane helix</keyword>
<keyword evidence="10" id="KW-0050">Antiport</keyword>
<accession>A0A8H3M4T8</accession>
<dbReference type="EMBL" id="BLAL01000289">
    <property type="protein sequence ID" value="GET00753.1"/>
    <property type="molecule type" value="Genomic_DNA"/>
</dbReference>
<keyword evidence="9 10" id="KW-0472">Membrane</keyword>
<dbReference type="InterPro" id="IPR004798">
    <property type="entry name" value="CAX-like"/>
</dbReference>
<dbReference type="Gene3D" id="1.20.1420.30">
    <property type="entry name" value="NCX, central ion-binding region"/>
    <property type="match status" value="1"/>
</dbReference>
<dbReference type="NCBIfam" id="TIGR00378">
    <property type="entry name" value="cax"/>
    <property type="match status" value="1"/>
</dbReference>
<evidence type="ECO:0000256" key="2">
    <source>
        <dbReference type="ARBA" id="ARBA00008170"/>
    </source>
</evidence>
<evidence type="ECO:0000313" key="13">
    <source>
        <dbReference type="EMBL" id="GET00753.1"/>
    </source>
</evidence>
<comment type="caution">
    <text evidence="13">The sequence shown here is derived from an EMBL/GenBank/DDBJ whole genome shotgun (WGS) entry which is preliminary data.</text>
</comment>
<feature type="domain" description="Sodium/calcium exchanger membrane region" evidence="12">
    <location>
        <begin position="276"/>
        <end position="420"/>
    </location>
</feature>
<evidence type="ECO:0000256" key="11">
    <source>
        <dbReference type="SAM" id="MobiDB-lite"/>
    </source>
</evidence>